<dbReference type="Proteomes" id="UP000187455">
    <property type="component" value="Unassembled WGS sequence"/>
</dbReference>
<proteinExistence type="predicted"/>
<dbReference type="GO" id="GO:0004364">
    <property type="term" value="F:glutathione transferase activity"/>
    <property type="evidence" value="ECO:0007669"/>
    <property type="project" value="InterPro"/>
</dbReference>
<dbReference type="InterPro" id="IPR036249">
    <property type="entry name" value="Thioredoxin-like_sf"/>
</dbReference>
<dbReference type="PRINTS" id="PR01625">
    <property type="entry name" value="GSTRNSFRASEO"/>
</dbReference>
<dbReference type="STRING" id="133383.A0A1R0GUI8"/>
<accession>A0A1R0GUI8</accession>
<evidence type="ECO:0000313" key="5">
    <source>
        <dbReference type="Proteomes" id="UP000187455"/>
    </source>
</evidence>
<dbReference type="SUPFAM" id="SSF52833">
    <property type="entry name" value="Thioredoxin-like"/>
    <property type="match status" value="1"/>
</dbReference>
<dbReference type="InterPro" id="IPR050983">
    <property type="entry name" value="GST_Omega/HSP26"/>
</dbReference>
<dbReference type="EMBL" id="LSSL01003365">
    <property type="protein sequence ID" value="OLY80564.1"/>
    <property type="molecule type" value="Genomic_DNA"/>
</dbReference>
<dbReference type="FunFam" id="3.40.30.10:FF:000123">
    <property type="entry name" value="Glutathione transferase o1"/>
    <property type="match status" value="1"/>
</dbReference>
<dbReference type="AlphaFoldDB" id="A0A1R0GUI8"/>
<dbReference type="PROSITE" id="PS50404">
    <property type="entry name" value="GST_NTER"/>
    <property type="match status" value="1"/>
</dbReference>
<keyword evidence="4" id="KW-0808">Transferase</keyword>
<dbReference type="GO" id="GO:0005737">
    <property type="term" value="C:cytoplasm"/>
    <property type="evidence" value="ECO:0007669"/>
    <property type="project" value="InterPro"/>
</dbReference>
<feature type="domain" description="GST N-terminal" evidence="2">
    <location>
        <begin position="7"/>
        <end position="86"/>
    </location>
</feature>
<dbReference type="Pfam" id="PF13409">
    <property type="entry name" value="GST_N_2"/>
    <property type="match status" value="1"/>
</dbReference>
<dbReference type="Gene3D" id="3.40.30.10">
    <property type="entry name" value="Glutaredoxin"/>
    <property type="match status" value="1"/>
</dbReference>
<dbReference type="InterPro" id="IPR036282">
    <property type="entry name" value="Glutathione-S-Trfase_C_sf"/>
</dbReference>
<keyword evidence="5" id="KW-1185">Reference proteome</keyword>
<comment type="caution">
    <text evidence="4">The sequence shown here is derived from an EMBL/GenBank/DDBJ whole genome shotgun (WGS) entry which is preliminary data.</text>
</comment>
<dbReference type="InterPro" id="IPR005442">
    <property type="entry name" value="GST_omega"/>
</dbReference>
<dbReference type="SFLD" id="SFLDS00019">
    <property type="entry name" value="Glutathione_Transferase_(cytos"/>
    <property type="match status" value="1"/>
</dbReference>
<organism evidence="4 5">
    <name type="scientific">Smittium mucronatum</name>
    <dbReference type="NCBI Taxonomy" id="133383"/>
    <lineage>
        <taxon>Eukaryota</taxon>
        <taxon>Fungi</taxon>
        <taxon>Fungi incertae sedis</taxon>
        <taxon>Zoopagomycota</taxon>
        <taxon>Kickxellomycotina</taxon>
        <taxon>Harpellomycetes</taxon>
        <taxon>Harpellales</taxon>
        <taxon>Legeriomycetaceae</taxon>
        <taxon>Smittium</taxon>
    </lineage>
</organism>
<dbReference type="InterPro" id="IPR040079">
    <property type="entry name" value="Glutathione_S-Trfase"/>
</dbReference>
<dbReference type="Pfam" id="PF13410">
    <property type="entry name" value="GST_C_2"/>
    <property type="match status" value="1"/>
</dbReference>
<feature type="domain" description="GST C-terminal" evidence="3">
    <location>
        <begin position="91"/>
        <end position="220"/>
    </location>
</feature>
<evidence type="ECO:0000259" key="3">
    <source>
        <dbReference type="PROSITE" id="PS50405"/>
    </source>
</evidence>
<dbReference type="InterPro" id="IPR010987">
    <property type="entry name" value="Glutathione-S-Trfase_C-like"/>
</dbReference>
<evidence type="ECO:0000313" key="4">
    <source>
        <dbReference type="EMBL" id="OLY80564.1"/>
    </source>
</evidence>
<reference evidence="4 5" key="1">
    <citation type="journal article" date="2016" name="Mol. Biol. Evol.">
        <title>Genome-Wide Survey of Gut Fungi (Harpellales) Reveals the First Horizontally Transferred Ubiquitin Gene from a Mosquito Host.</title>
        <authorList>
            <person name="Wang Y."/>
            <person name="White M.M."/>
            <person name="Kvist S."/>
            <person name="Moncalvo J.M."/>
        </authorList>
    </citation>
    <scope>NUCLEOTIDE SEQUENCE [LARGE SCALE GENOMIC DNA]</scope>
    <source>
        <strain evidence="4 5">ALG-7-W6</strain>
    </source>
</reference>
<dbReference type="PANTHER" id="PTHR43968:SF6">
    <property type="entry name" value="GLUTATHIONE S-TRANSFERASE OMEGA"/>
    <property type="match status" value="1"/>
</dbReference>
<keyword evidence="1" id="KW-0560">Oxidoreductase</keyword>
<dbReference type="PROSITE" id="PS51354">
    <property type="entry name" value="GLUTAREDOXIN_2"/>
    <property type="match status" value="1"/>
</dbReference>
<dbReference type="GO" id="GO:0045174">
    <property type="term" value="F:glutathione dehydrogenase (ascorbate) activity"/>
    <property type="evidence" value="ECO:0007669"/>
    <property type="project" value="UniProtKB-ARBA"/>
</dbReference>
<name>A0A1R0GUI8_9FUNG</name>
<dbReference type="PROSITE" id="PS50405">
    <property type="entry name" value="GST_CTER"/>
    <property type="match status" value="1"/>
</dbReference>
<dbReference type="SUPFAM" id="SSF47616">
    <property type="entry name" value="GST C-terminal domain-like"/>
    <property type="match status" value="1"/>
</dbReference>
<dbReference type="PANTHER" id="PTHR43968">
    <property type="match status" value="1"/>
</dbReference>
<evidence type="ECO:0000259" key="2">
    <source>
        <dbReference type="PROSITE" id="PS50404"/>
    </source>
</evidence>
<dbReference type="InterPro" id="IPR004045">
    <property type="entry name" value="Glutathione_S-Trfase_N"/>
</dbReference>
<sequence>MHPFSKDKISLYTSKICPFAHRAVLALLEANVPYEAFEIDLTNKPEWFKEVNPSTKVPTMRLPTGEILVESLLIVEYIAEQYPQSRLMPDSPLDRYKVRLFIDYFGNNLQSLPYRLMSASKDESAKAELYTEIVQKLHTMNDKLLEGSDEGPYFFGQHFTAADIAAIPAIERLEMTLEFNGFDIKSITGLERFNSWKSAVKARPSYSSTVASRPELIKAYSKYVK</sequence>
<evidence type="ECO:0000256" key="1">
    <source>
        <dbReference type="ARBA" id="ARBA00023002"/>
    </source>
</evidence>
<gene>
    <name evidence="4" type="ORF">AYI68_g5337</name>
</gene>
<dbReference type="Gene3D" id="1.20.1050.10">
    <property type="match status" value="1"/>
</dbReference>
<dbReference type="OrthoDB" id="202840at2759"/>
<protein>
    <submittedName>
        <fullName evidence="4">Glutathione S-transferase omega-1</fullName>
    </submittedName>
</protein>
<dbReference type="SFLD" id="SFLDG00358">
    <property type="entry name" value="Main_(cytGST)"/>
    <property type="match status" value="1"/>
</dbReference>